<evidence type="ECO:0000313" key="4">
    <source>
        <dbReference type="Proteomes" id="UP000801492"/>
    </source>
</evidence>
<comment type="caution">
    <text evidence="3">The sequence shown here is derived from an EMBL/GenBank/DDBJ whole genome shotgun (WGS) entry which is preliminary data.</text>
</comment>
<dbReference type="InterPro" id="IPR052638">
    <property type="entry name" value="PiggyBac_TE-derived"/>
</dbReference>
<dbReference type="PANTHER" id="PTHR47055:SF3">
    <property type="entry name" value="PHORBOL-ESTER_DAG-TYPE DOMAIN-CONTAINING PROTEIN"/>
    <property type="match status" value="1"/>
</dbReference>
<dbReference type="GO" id="GO:0043565">
    <property type="term" value="F:sequence-specific DNA binding"/>
    <property type="evidence" value="ECO:0007669"/>
    <property type="project" value="TreeGrafter"/>
</dbReference>
<accession>A0A8K0D6J9</accession>
<proteinExistence type="predicted"/>
<feature type="transmembrane region" description="Helical" evidence="1">
    <location>
        <begin position="235"/>
        <end position="256"/>
    </location>
</feature>
<organism evidence="3 4">
    <name type="scientific">Ignelater luminosus</name>
    <name type="common">Cucubano</name>
    <name type="synonym">Pyrophorus luminosus</name>
    <dbReference type="NCBI Taxonomy" id="2038154"/>
    <lineage>
        <taxon>Eukaryota</taxon>
        <taxon>Metazoa</taxon>
        <taxon>Ecdysozoa</taxon>
        <taxon>Arthropoda</taxon>
        <taxon>Hexapoda</taxon>
        <taxon>Insecta</taxon>
        <taxon>Pterygota</taxon>
        <taxon>Neoptera</taxon>
        <taxon>Endopterygota</taxon>
        <taxon>Coleoptera</taxon>
        <taxon>Polyphaga</taxon>
        <taxon>Elateriformia</taxon>
        <taxon>Elateroidea</taxon>
        <taxon>Elateridae</taxon>
        <taxon>Agrypninae</taxon>
        <taxon>Pyrophorini</taxon>
        <taxon>Ignelater</taxon>
    </lineage>
</organism>
<protein>
    <recommendedName>
        <fullName evidence="2">PiggyBac transposable element-derived protein domain-containing protein</fullName>
    </recommendedName>
</protein>
<sequence length="344" mass="39567">MAKLRPLIEKVNELFVRYTPVSEDMSIDESMIPYFGRNGCKQFIRGKPIRFGYKAWVLAQPSGYCVNFDIYQGRTANRDNSIGLGESVVMKFADLLKSRFPNINFSLFFDNFFTSANLITKLEKINFSGTGTVRDNRVDKCPIEDSAIMKKKPRGTFDSFVDRENNIVCVKWRDNSVVTVLSNKYEIASVRKAARYYVKEKSKIEIPQPNVVSCYNQSMGGVDLMDNNISNYRIGIWYIPILFWTFDVCMNNAWILSRHLEKQMDNLEFRRVAAISVLQKYGIPPLATGSRTNFVSPASRRQGQHLIITDQPRLRCVVCKNKTTKSCNKCKVSLPDKCFLQYHI</sequence>
<dbReference type="PANTHER" id="PTHR47055">
    <property type="entry name" value="DDE_TNP_1_7 DOMAIN-CONTAINING PROTEIN"/>
    <property type="match status" value="1"/>
</dbReference>
<dbReference type="AlphaFoldDB" id="A0A8K0D6J9"/>
<dbReference type="OrthoDB" id="8300647at2759"/>
<feature type="domain" description="PiggyBac transposable element-derived protein" evidence="2">
    <location>
        <begin position="2"/>
        <end position="254"/>
    </location>
</feature>
<keyword evidence="4" id="KW-1185">Reference proteome</keyword>
<dbReference type="InterPro" id="IPR029526">
    <property type="entry name" value="PGBD"/>
</dbReference>
<gene>
    <name evidence="3" type="ORF">ILUMI_08283</name>
</gene>
<name>A0A8K0D6J9_IGNLU</name>
<evidence type="ECO:0000256" key="1">
    <source>
        <dbReference type="SAM" id="Phobius"/>
    </source>
</evidence>
<keyword evidence="1" id="KW-1133">Transmembrane helix</keyword>
<dbReference type="EMBL" id="VTPC01003875">
    <property type="protein sequence ID" value="KAF2897891.1"/>
    <property type="molecule type" value="Genomic_DNA"/>
</dbReference>
<reference evidence="3" key="1">
    <citation type="submission" date="2019-08" db="EMBL/GenBank/DDBJ databases">
        <title>The genome of the North American firefly Photinus pyralis.</title>
        <authorList>
            <consortium name="Photinus pyralis genome working group"/>
            <person name="Fallon T.R."/>
            <person name="Sander Lower S.E."/>
            <person name="Weng J.-K."/>
        </authorList>
    </citation>
    <scope>NUCLEOTIDE SEQUENCE</scope>
    <source>
        <strain evidence="3">TRF0915ILg1</strain>
        <tissue evidence="3">Whole body</tissue>
    </source>
</reference>
<keyword evidence="1" id="KW-0472">Membrane</keyword>
<dbReference type="Proteomes" id="UP000801492">
    <property type="component" value="Unassembled WGS sequence"/>
</dbReference>
<dbReference type="Pfam" id="PF13843">
    <property type="entry name" value="DDE_Tnp_1_7"/>
    <property type="match status" value="1"/>
</dbReference>
<keyword evidence="1" id="KW-0812">Transmembrane</keyword>
<evidence type="ECO:0000259" key="2">
    <source>
        <dbReference type="Pfam" id="PF13843"/>
    </source>
</evidence>
<evidence type="ECO:0000313" key="3">
    <source>
        <dbReference type="EMBL" id="KAF2897891.1"/>
    </source>
</evidence>